<dbReference type="GO" id="GO:0043066">
    <property type="term" value="P:negative regulation of apoptotic process"/>
    <property type="evidence" value="ECO:0000318"/>
    <property type="project" value="GO_Central"/>
</dbReference>
<dbReference type="Proteomes" id="UP000054558">
    <property type="component" value="Unassembled WGS sequence"/>
</dbReference>
<protein>
    <recommendedName>
        <fullName evidence="2">Nascent polypeptide-associated complex subunit alpha-like UBA domain-containing protein</fullName>
    </recommendedName>
</protein>
<evidence type="ECO:0000256" key="1">
    <source>
        <dbReference type="SAM" id="MobiDB-lite"/>
    </source>
</evidence>
<feature type="region of interest" description="Disordered" evidence="1">
    <location>
        <begin position="1"/>
        <end position="33"/>
    </location>
</feature>
<evidence type="ECO:0000313" key="4">
    <source>
        <dbReference type="Proteomes" id="UP000054558"/>
    </source>
</evidence>
<keyword evidence="4" id="KW-1185">Reference proteome</keyword>
<gene>
    <name evidence="3" type="ORF">KFL_000310290</name>
</gene>
<dbReference type="InterPro" id="IPR052617">
    <property type="entry name" value="Huntingtin-int_K"/>
</dbReference>
<sequence>MSDDPQEAEGNGDPKMASRDVQQQSKALNSITDYVEEKEMDASKVKQAMESINASDAADKQAQRLREKELAAVKVSQSDLDVIVNELELDKKEAERILREHKGDAVAALRSYIQ</sequence>
<dbReference type="PANTHER" id="PTHR31184:SF2">
    <property type="entry name" value="HUNTINGTIN-INTERACTING PROTEIN K"/>
    <property type="match status" value="1"/>
</dbReference>
<accession>A0A1Y1HQL2</accession>
<reference evidence="3 4" key="1">
    <citation type="journal article" date="2014" name="Nat. Commun.">
        <title>Klebsormidium flaccidum genome reveals primary factors for plant terrestrial adaptation.</title>
        <authorList>
            <person name="Hori K."/>
            <person name="Maruyama F."/>
            <person name="Fujisawa T."/>
            <person name="Togashi T."/>
            <person name="Yamamoto N."/>
            <person name="Seo M."/>
            <person name="Sato S."/>
            <person name="Yamada T."/>
            <person name="Mori H."/>
            <person name="Tajima N."/>
            <person name="Moriyama T."/>
            <person name="Ikeuchi M."/>
            <person name="Watanabe M."/>
            <person name="Wada H."/>
            <person name="Kobayashi K."/>
            <person name="Saito M."/>
            <person name="Masuda T."/>
            <person name="Sasaki-Sekimoto Y."/>
            <person name="Mashiguchi K."/>
            <person name="Awai K."/>
            <person name="Shimojima M."/>
            <person name="Masuda S."/>
            <person name="Iwai M."/>
            <person name="Nobusawa T."/>
            <person name="Narise T."/>
            <person name="Kondo S."/>
            <person name="Saito H."/>
            <person name="Sato R."/>
            <person name="Murakawa M."/>
            <person name="Ihara Y."/>
            <person name="Oshima-Yamada Y."/>
            <person name="Ohtaka K."/>
            <person name="Satoh M."/>
            <person name="Sonobe K."/>
            <person name="Ishii M."/>
            <person name="Ohtani R."/>
            <person name="Kanamori-Sato M."/>
            <person name="Honoki R."/>
            <person name="Miyazaki D."/>
            <person name="Mochizuki H."/>
            <person name="Umetsu J."/>
            <person name="Higashi K."/>
            <person name="Shibata D."/>
            <person name="Kamiya Y."/>
            <person name="Sato N."/>
            <person name="Nakamura Y."/>
            <person name="Tabata S."/>
            <person name="Ida S."/>
            <person name="Kurokawa K."/>
            <person name="Ohta H."/>
        </authorList>
    </citation>
    <scope>NUCLEOTIDE SEQUENCE [LARGE SCALE GENOMIC DNA]</scope>
    <source>
        <strain evidence="3 4">NIES-2285</strain>
    </source>
</reference>
<dbReference type="InterPro" id="IPR044034">
    <property type="entry name" value="NAC-like_UBA"/>
</dbReference>
<dbReference type="OMA" id="IIGDRRN"/>
<name>A0A1Y1HQL2_KLENI</name>
<proteinExistence type="predicted"/>
<dbReference type="InterPro" id="IPR038922">
    <property type="entry name" value="HYPK_UBA"/>
</dbReference>
<dbReference type="OrthoDB" id="285219at2759"/>
<dbReference type="EMBL" id="DF236980">
    <property type="protein sequence ID" value="GAQ79479.1"/>
    <property type="molecule type" value="Genomic_DNA"/>
</dbReference>
<dbReference type="GO" id="GO:0050821">
    <property type="term" value="P:protein stabilization"/>
    <property type="evidence" value="ECO:0000318"/>
    <property type="project" value="GO_Central"/>
</dbReference>
<feature type="compositionally biased region" description="Polar residues" evidence="1">
    <location>
        <begin position="20"/>
        <end position="32"/>
    </location>
</feature>
<feature type="domain" description="Nascent polypeptide-associated complex subunit alpha-like UBA" evidence="2">
    <location>
        <begin position="73"/>
        <end position="113"/>
    </location>
</feature>
<organism evidence="3 4">
    <name type="scientific">Klebsormidium nitens</name>
    <name type="common">Green alga</name>
    <name type="synonym">Ulothrix nitens</name>
    <dbReference type="NCBI Taxonomy" id="105231"/>
    <lineage>
        <taxon>Eukaryota</taxon>
        <taxon>Viridiplantae</taxon>
        <taxon>Streptophyta</taxon>
        <taxon>Klebsormidiophyceae</taxon>
        <taxon>Klebsormidiales</taxon>
        <taxon>Klebsormidiaceae</taxon>
        <taxon>Klebsormidium</taxon>
    </lineage>
</organism>
<evidence type="ECO:0000313" key="3">
    <source>
        <dbReference type="EMBL" id="GAQ79479.1"/>
    </source>
</evidence>
<dbReference type="Pfam" id="PF19026">
    <property type="entry name" value="UBA_HYPK"/>
    <property type="match status" value="1"/>
</dbReference>
<dbReference type="STRING" id="105231.A0A1Y1HQL2"/>
<evidence type="ECO:0000259" key="2">
    <source>
        <dbReference type="Pfam" id="PF19026"/>
    </source>
</evidence>
<dbReference type="AlphaFoldDB" id="A0A1Y1HQL2"/>
<dbReference type="PANTHER" id="PTHR31184">
    <property type="entry name" value="HUNTINGTIN-INTERACTING PROTEIN K FAMILY MEMBER"/>
    <property type="match status" value="1"/>
</dbReference>
<dbReference type="CDD" id="cd14361">
    <property type="entry name" value="UBA_HYPK"/>
    <property type="match status" value="1"/>
</dbReference>